<dbReference type="InterPro" id="IPR013656">
    <property type="entry name" value="PAS_4"/>
</dbReference>
<dbReference type="InterPro" id="IPR000160">
    <property type="entry name" value="GGDEF_dom"/>
</dbReference>
<dbReference type="SUPFAM" id="SSF55073">
    <property type="entry name" value="Nucleotide cyclase"/>
    <property type="match status" value="1"/>
</dbReference>
<feature type="domain" description="GGDEF" evidence="6">
    <location>
        <begin position="532"/>
        <end position="666"/>
    </location>
</feature>
<name>A0A177MWI1_METMH</name>
<dbReference type="Pfam" id="PF13185">
    <property type="entry name" value="GAF_2"/>
    <property type="match status" value="1"/>
</dbReference>
<proteinExistence type="predicted"/>
<dbReference type="PANTHER" id="PTHR44757">
    <property type="entry name" value="DIGUANYLATE CYCLASE DGCP"/>
    <property type="match status" value="1"/>
</dbReference>
<dbReference type="InterPro" id="IPR000700">
    <property type="entry name" value="PAS-assoc_C"/>
</dbReference>
<dbReference type="InterPro" id="IPR052155">
    <property type="entry name" value="Biofilm_reg_signaling"/>
</dbReference>
<dbReference type="Gene3D" id="3.30.450.40">
    <property type="match status" value="1"/>
</dbReference>
<feature type="domain" description="EAL" evidence="5">
    <location>
        <begin position="674"/>
        <end position="928"/>
    </location>
</feature>
<dbReference type="Gene3D" id="3.20.20.450">
    <property type="entry name" value="EAL domain"/>
    <property type="match status" value="1"/>
</dbReference>
<feature type="domain" description="PAS" evidence="3">
    <location>
        <begin position="196"/>
        <end position="255"/>
    </location>
</feature>
<dbReference type="GO" id="GO:0071111">
    <property type="term" value="F:cyclic-guanylate-specific phosphodiesterase activity"/>
    <property type="evidence" value="ECO:0007669"/>
    <property type="project" value="UniProtKB-EC"/>
</dbReference>
<gene>
    <name evidence="7" type="ORF">A1332_06020</name>
</gene>
<dbReference type="SUPFAM" id="SSF55785">
    <property type="entry name" value="PYP-like sensor domain (PAS domain)"/>
    <property type="match status" value="2"/>
</dbReference>
<evidence type="ECO:0000313" key="8">
    <source>
        <dbReference type="Proteomes" id="UP000078090"/>
    </source>
</evidence>
<evidence type="ECO:0000256" key="2">
    <source>
        <dbReference type="ARBA" id="ARBA00022636"/>
    </source>
</evidence>
<dbReference type="CDD" id="cd01948">
    <property type="entry name" value="EAL"/>
    <property type="match status" value="1"/>
</dbReference>
<dbReference type="EC" id="3.1.4.52" evidence="1"/>
<dbReference type="InterPro" id="IPR001610">
    <property type="entry name" value="PAC"/>
</dbReference>
<dbReference type="SUPFAM" id="SSF141868">
    <property type="entry name" value="EAL domain-like"/>
    <property type="match status" value="1"/>
</dbReference>
<dbReference type="OrthoDB" id="7053140at2"/>
<dbReference type="FunFam" id="3.20.20.450:FF:000001">
    <property type="entry name" value="Cyclic di-GMP phosphodiesterase yahA"/>
    <property type="match status" value="1"/>
</dbReference>
<dbReference type="InterPro" id="IPR001633">
    <property type="entry name" value="EAL_dom"/>
</dbReference>
<accession>A0A177MWI1</accession>
<keyword evidence="2" id="KW-0973">c-di-GMP</keyword>
<dbReference type="SUPFAM" id="SSF55781">
    <property type="entry name" value="GAF domain-like"/>
    <property type="match status" value="1"/>
</dbReference>
<dbReference type="Proteomes" id="UP000078090">
    <property type="component" value="Unassembled WGS sequence"/>
</dbReference>
<dbReference type="PROSITE" id="PS50883">
    <property type="entry name" value="EAL"/>
    <property type="match status" value="1"/>
</dbReference>
<dbReference type="InterPro" id="IPR029787">
    <property type="entry name" value="Nucleotide_cyclase"/>
</dbReference>
<dbReference type="InterPro" id="IPR035965">
    <property type="entry name" value="PAS-like_dom_sf"/>
</dbReference>
<dbReference type="NCBIfam" id="TIGR00229">
    <property type="entry name" value="sensory_box"/>
    <property type="match status" value="1"/>
</dbReference>
<dbReference type="PROSITE" id="PS50887">
    <property type="entry name" value="GGDEF"/>
    <property type="match status" value="1"/>
</dbReference>
<dbReference type="InterPro" id="IPR043128">
    <property type="entry name" value="Rev_trsase/Diguanyl_cyclase"/>
</dbReference>
<dbReference type="PROSITE" id="PS50112">
    <property type="entry name" value="PAS"/>
    <property type="match status" value="1"/>
</dbReference>
<dbReference type="SMART" id="SM00086">
    <property type="entry name" value="PAC"/>
    <property type="match status" value="2"/>
</dbReference>
<evidence type="ECO:0000256" key="1">
    <source>
        <dbReference type="ARBA" id="ARBA00012282"/>
    </source>
</evidence>
<dbReference type="Pfam" id="PF00990">
    <property type="entry name" value="GGDEF"/>
    <property type="match status" value="1"/>
</dbReference>
<dbReference type="Gene3D" id="3.30.70.270">
    <property type="match status" value="1"/>
</dbReference>
<dbReference type="InterPro" id="IPR013655">
    <property type="entry name" value="PAS_fold_3"/>
</dbReference>
<sequence>MTADDIPPTLENNAEIARLIGVLHSTGQRLEELTAGQVDTVADHTGRPFLLGGAQEYLRRSESARQTAILNALPAHIALLDSQGRIISVNQAWRQFATENAFPYIGFGVGLNYLQICDNAQGEGASDALRAAVAIRSVLSGAVNSISIEYACHSPTEQRWFLMTMTPVGEVQPVGGVVMHMDVTEQKLNEARLLTSELRFRQIAENIRDVIFLLDVDSRRTLYVSPAYEEIWGQSCESLYNDPGSWLAAMHPQDRAAGHGRYDKRKTPTVAGTYEDKYRIVRPDGAMRWIGVKTFPVFDDLGKIIRIAGVAEDITQRKEAEIRILYLNRVLTMLSAINSLITRVSDRDELFSEASRIAVDAGGFRMSLIAIKDPNSMTLVPVASAGKDEALLAAVKGILASSEDTGKSMVARALREKIMVVSNDSLRDPRVLLGKKYAASGIRSLAVFPLIVADEALGVLVLYAGEADFFLAEELKVLAELSQDIAFAIDHIAQQERLEFLANFDVLTGLANHGLFLERVTRHIGNAEKGGQQLALVLVDLERFKSINDSLGRLAGDVLLRQVAEWFTAYVGDVNLLARMGADHFALLLPAIKPGDDRARQVEQMMDAFQAHIFEWEGAVFRIALKIGVALYPDDAASAVGLFRNAEAALKKAKVLGDRYLFYTQKMTESNAGKLSLENQLRQALDNAEFVLHYQPKVNLVSGKLTSAEALIRWNDPRTGLVPPGRFIPVLEETGLINEVGRWAMSQAICDYQRWRNAGLTAVRIAVNVSPLQLRNRRFIAEVRQAIATDAHAADGLELELTESLIMADINYSIASLQTIRAMGISIAIDDFGTGFSSLSYLSKLPVDTLKIDRSFVIEMTETPEGLALVSTIINLAHSMKLKVVAEGVETEEQSRLLRLLSCDEMQGFLFSKPVPNEIFESRFLSLQQPA</sequence>
<evidence type="ECO:0000259" key="5">
    <source>
        <dbReference type="PROSITE" id="PS50883"/>
    </source>
</evidence>
<dbReference type="InterPro" id="IPR003018">
    <property type="entry name" value="GAF"/>
</dbReference>
<dbReference type="PANTHER" id="PTHR44757:SF2">
    <property type="entry name" value="BIOFILM ARCHITECTURE MAINTENANCE PROTEIN MBAA"/>
    <property type="match status" value="1"/>
</dbReference>
<dbReference type="CDD" id="cd00130">
    <property type="entry name" value="PAS"/>
    <property type="match status" value="1"/>
</dbReference>
<evidence type="ECO:0000259" key="4">
    <source>
        <dbReference type="PROSITE" id="PS50113"/>
    </source>
</evidence>
<dbReference type="CDD" id="cd01949">
    <property type="entry name" value="GGDEF"/>
    <property type="match status" value="1"/>
</dbReference>
<reference evidence="7 8" key="1">
    <citation type="submission" date="2016-03" db="EMBL/GenBank/DDBJ databases">
        <authorList>
            <person name="Ploux O."/>
        </authorList>
    </citation>
    <scope>NUCLEOTIDE SEQUENCE [LARGE SCALE GENOMIC DNA]</scope>
    <source>
        <strain evidence="7 8">R-45363</strain>
    </source>
</reference>
<dbReference type="Pfam" id="PF08447">
    <property type="entry name" value="PAS_3"/>
    <property type="match status" value="1"/>
</dbReference>
<dbReference type="SMART" id="SM00065">
    <property type="entry name" value="GAF"/>
    <property type="match status" value="1"/>
</dbReference>
<dbReference type="Pfam" id="PF08448">
    <property type="entry name" value="PAS_4"/>
    <property type="match status" value="1"/>
</dbReference>
<dbReference type="Pfam" id="PF00563">
    <property type="entry name" value="EAL"/>
    <property type="match status" value="1"/>
</dbReference>
<dbReference type="PROSITE" id="PS50113">
    <property type="entry name" value="PAC"/>
    <property type="match status" value="1"/>
</dbReference>
<evidence type="ECO:0000259" key="3">
    <source>
        <dbReference type="PROSITE" id="PS50112"/>
    </source>
</evidence>
<comment type="caution">
    <text evidence="7">The sequence shown here is derived from an EMBL/GenBank/DDBJ whole genome shotgun (WGS) entry which is preliminary data.</text>
</comment>
<dbReference type="RefSeq" id="WP_064006816.1">
    <property type="nucleotide sequence ID" value="NZ_LUUG01000033.1"/>
</dbReference>
<dbReference type="EMBL" id="LUUG01000033">
    <property type="protein sequence ID" value="OAI09249.1"/>
    <property type="molecule type" value="Genomic_DNA"/>
</dbReference>
<evidence type="ECO:0000313" key="7">
    <source>
        <dbReference type="EMBL" id="OAI09249.1"/>
    </source>
</evidence>
<protein>
    <recommendedName>
        <fullName evidence="1">cyclic-guanylate-specific phosphodiesterase</fullName>
        <ecNumber evidence="1">3.1.4.52</ecNumber>
    </recommendedName>
</protein>
<feature type="domain" description="PAC" evidence="4">
    <location>
        <begin position="274"/>
        <end position="326"/>
    </location>
</feature>
<evidence type="ECO:0000259" key="6">
    <source>
        <dbReference type="PROSITE" id="PS50887"/>
    </source>
</evidence>
<dbReference type="NCBIfam" id="TIGR00254">
    <property type="entry name" value="GGDEF"/>
    <property type="match status" value="1"/>
</dbReference>
<dbReference type="SMART" id="SM00091">
    <property type="entry name" value="PAS"/>
    <property type="match status" value="2"/>
</dbReference>
<dbReference type="InterPro" id="IPR035919">
    <property type="entry name" value="EAL_sf"/>
</dbReference>
<dbReference type="AlphaFoldDB" id="A0A177MWI1"/>
<dbReference type="SMART" id="SM00267">
    <property type="entry name" value="GGDEF"/>
    <property type="match status" value="1"/>
</dbReference>
<dbReference type="SMART" id="SM00052">
    <property type="entry name" value="EAL"/>
    <property type="match status" value="1"/>
</dbReference>
<dbReference type="InterPro" id="IPR000014">
    <property type="entry name" value="PAS"/>
</dbReference>
<organism evidence="7 8">
    <name type="scientific">Methylomonas methanica</name>
    <dbReference type="NCBI Taxonomy" id="421"/>
    <lineage>
        <taxon>Bacteria</taxon>
        <taxon>Pseudomonadati</taxon>
        <taxon>Pseudomonadota</taxon>
        <taxon>Gammaproteobacteria</taxon>
        <taxon>Methylococcales</taxon>
        <taxon>Methylococcaceae</taxon>
        <taxon>Methylomonas</taxon>
    </lineage>
</organism>
<dbReference type="InterPro" id="IPR029016">
    <property type="entry name" value="GAF-like_dom_sf"/>
</dbReference>
<dbReference type="Gene3D" id="3.30.450.20">
    <property type="entry name" value="PAS domain"/>
    <property type="match status" value="2"/>
</dbReference>